<dbReference type="Pfam" id="PF00589">
    <property type="entry name" value="Phage_integrase"/>
    <property type="match status" value="1"/>
</dbReference>
<dbReference type="Gene3D" id="1.10.150.130">
    <property type="match status" value="1"/>
</dbReference>
<dbReference type="GO" id="GO:0006310">
    <property type="term" value="P:DNA recombination"/>
    <property type="evidence" value="ECO:0007669"/>
    <property type="project" value="UniProtKB-KW"/>
</dbReference>
<dbReference type="EMBL" id="SNVJ01000014">
    <property type="protein sequence ID" value="MXP64801.1"/>
    <property type="molecule type" value="Genomic_DNA"/>
</dbReference>
<dbReference type="OrthoDB" id="9784724at2"/>
<dbReference type="InterPro" id="IPR050090">
    <property type="entry name" value="Tyrosine_recombinase_XerCD"/>
</dbReference>
<dbReference type="GO" id="GO:0007059">
    <property type="term" value="P:chromosome segregation"/>
    <property type="evidence" value="ECO:0007669"/>
    <property type="project" value="UniProtKB-KW"/>
</dbReference>
<dbReference type="InterPro" id="IPR010998">
    <property type="entry name" value="Integrase_recombinase_N"/>
</dbReference>
<sequence>MATVKGKAAPKRVPRSIEFRKGIWYATLDIPKPLRPQFNGQRRFFKSLETSSEKEALRRSPILVASWRSMIEKARGGDKLAARAAFFQEHLAKASSPEEREIILSLVEDEADALDVRDPYGAEEDREVQPDALRFYKLATGQLTELEPLLEPWLADRQVKDKTKVMDRQAVRLLIQHHPTTEAMTKRAASRFVMEVLRPGRDPATVNRMLTSIRRFWKWLEIHGYRPEGADIWAGLSLSIGTQSGLEDEGEGRRPFTEEEAAAFLRIVSEVSSELPLDLDILHLLATSTLRLAEACSLRCQDITVDGDIAWISVTAGKTKAAKRRFPVVEALVVEMLKRRKEASSDSFIFPELPTHTEAGGRLVKRSSAVSQRLGRYLDKHLASDSALVAGHSWRHRARTLLEHGDIPPWVADAMMGHQRPGEGLGRYSKGPSDEQLTQAAQCLKLPLN</sequence>
<dbReference type="GO" id="GO:0003677">
    <property type="term" value="F:DNA binding"/>
    <property type="evidence" value="ECO:0007669"/>
    <property type="project" value="UniProtKB-UniRule"/>
</dbReference>
<dbReference type="PROSITE" id="PS51898">
    <property type="entry name" value="TYR_RECOMBINASE"/>
    <property type="match status" value="1"/>
</dbReference>
<feature type="domain" description="Tyr recombinase" evidence="6">
    <location>
        <begin position="251"/>
        <end position="442"/>
    </location>
</feature>
<accession>A0A845BCD5</accession>
<dbReference type="InterPro" id="IPR046668">
    <property type="entry name" value="DUF6538"/>
</dbReference>
<dbReference type="Pfam" id="PF20172">
    <property type="entry name" value="DUF6538"/>
    <property type="match status" value="1"/>
</dbReference>
<dbReference type="RefSeq" id="WP_160938202.1">
    <property type="nucleotide sequence ID" value="NZ_SNVJ01000014.1"/>
</dbReference>
<proteinExistence type="predicted"/>
<evidence type="ECO:0000259" key="6">
    <source>
        <dbReference type="PROSITE" id="PS51898"/>
    </source>
</evidence>
<dbReference type="AlphaFoldDB" id="A0A845BCD5"/>
<dbReference type="SUPFAM" id="SSF56349">
    <property type="entry name" value="DNA breaking-rejoining enzymes"/>
    <property type="match status" value="1"/>
</dbReference>
<reference evidence="8 9" key="1">
    <citation type="submission" date="2019-03" db="EMBL/GenBank/DDBJ databases">
        <title>Roseomonas sp. a novel Roseomonas species isolated from Sea whip Gorgonian.</title>
        <authorList>
            <person name="Li F."/>
            <person name="Pan X."/>
            <person name="Huang S."/>
            <person name="Li Z."/>
            <person name="Meng B."/>
        </authorList>
    </citation>
    <scope>NUCLEOTIDE SEQUENCE [LARGE SCALE GENOMIC DNA]</scope>
    <source>
        <strain evidence="8 9">M0104</strain>
    </source>
</reference>
<evidence type="ECO:0000256" key="5">
    <source>
        <dbReference type="PROSITE-ProRule" id="PRU01248"/>
    </source>
</evidence>
<gene>
    <name evidence="8" type="ORF">E0493_15720</name>
</gene>
<evidence type="ECO:0000313" key="8">
    <source>
        <dbReference type="EMBL" id="MXP64801.1"/>
    </source>
</evidence>
<comment type="caution">
    <text evidence="8">The sequence shown here is derived from an EMBL/GenBank/DDBJ whole genome shotgun (WGS) entry which is preliminary data.</text>
</comment>
<evidence type="ECO:0000256" key="4">
    <source>
        <dbReference type="ARBA" id="ARBA00023172"/>
    </source>
</evidence>
<dbReference type="PROSITE" id="PS51900">
    <property type="entry name" value="CB"/>
    <property type="match status" value="1"/>
</dbReference>
<dbReference type="Proteomes" id="UP000460715">
    <property type="component" value="Unassembled WGS sequence"/>
</dbReference>
<keyword evidence="3 5" id="KW-0238">DNA-binding</keyword>
<feature type="domain" description="Core-binding (CB)" evidence="7">
    <location>
        <begin position="144"/>
        <end position="221"/>
    </location>
</feature>
<evidence type="ECO:0000256" key="2">
    <source>
        <dbReference type="ARBA" id="ARBA00022908"/>
    </source>
</evidence>
<keyword evidence="9" id="KW-1185">Reference proteome</keyword>
<evidence type="ECO:0008006" key="10">
    <source>
        <dbReference type="Google" id="ProtNLM"/>
    </source>
</evidence>
<evidence type="ECO:0000256" key="1">
    <source>
        <dbReference type="ARBA" id="ARBA00022829"/>
    </source>
</evidence>
<evidence type="ECO:0000259" key="7">
    <source>
        <dbReference type="PROSITE" id="PS51900"/>
    </source>
</evidence>
<dbReference type="PANTHER" id="PTHR30349">
    <property type="entry name" value="PHAGE INTEGRASE-RELATED"/>
    <property type="match status" value="1"/>
</dbReference>
<dbReference type="InterPro" id="IPR013762">
    <property type="entry name" value="Integrase-like_cat_sf"/>
</dbReference>
<dbReference type="GO" id="GO:0015074">
    <property type="term" value="P:DNA integration"/>
    <property type="evidence" value="ECO:0007669"/>
    <property type="project" value="UniProtKB-KW"/>
</dbReference>
<name>A0A845BCD5_9PROT</name>
<evidence type="ECO:0000313" key="9">
    <source>
        <dbReference type="Proteomes" id="UP000460715"/>
    </source>
</evidence>
<keyword evidence="4" id="KW-0233">DNA recombination</keyword>
<organism evidence="8 9">
    <name type="scientific">Teichococcus coralli</name>
    <dbReference type="NCBI Taxonomy" id="2545983"/>
    <lineage>
        <taxon>Bacteria</taxon>
        <taxon>Pseudomonadati</taxon>
        <taxon>Pseudomonadota</taxon>
        <taxon>Alphaproteobacteria</taxon>
        <taxon>Acetobacterales</taxon>
        <taxon>Roseomonadaceae</taxon>
        <taxon>Roseomonas</taxon>
    </lineage>
</organism>
<dbReference type="PANTHER" id="PTHR30349:SF81">
    <property type="entry name" value="TYROSINE RECOMBINASE XERC"/>
    <property type="match status" value="1"/>
</dbReference>
<evidence type="ECO:0000256" key="3">
    <source>
        <dbReference type="ARBA" id="ARBA00023125"/>
    </source>
</evidence>
<dbReference type="InterPro" id="IPR002104">
    <property type="entry name" value="Integrase_catalytic"/>
</dbReference>
<keyword evidence="1" id="KW-0159">Chromosome partition</keyword>
<dbReference type="Gene3D" id="1.10.443.10">
    <property type="entry name" value="Intergrase catalytic core"/>
    <property type="match status" value="1"/>
</dbReference>
<keyword evidence="2" id="KW-0229">DNA integration</keyword>
<dbReference type="InterPro" id="IPR011010">
    <property type="entry name" value="DNA_brk_join_enz"/>
</dbReference>
<protein>
    <recommendedName>
        <fullName evidence="10">Integrase</fullName>
    </recommendedName>
</protein>
<dbReference type="InterPro" id="IPR044068">
    <property type="entry name" value="CB"/>
</dbReference>